<evidence type="ECO:0000313" key="2">
    <source>
        <dbReference type="Proteomes" id="UP000245765"/>
    </source>
</evidence>
<gene>
    <name evidence="1" type="ORF">DFH01_20600</name>
</gene>
<dbReference type="AlphaFoldDB" id="A0A317F9Z3"/>
<sequence length="446" mass="47142">MTPRRRVVILGAAGRDFHDFNLLYRDDPAQEVVAFTAAQIPGIAARRYPPELAGPLYPAGIPIRDEAELPALLRQGVDAVAFAYSDVPQAHVMRLGAIALAGEADFLLPGPRSTMLPSRLPVVAICAVRTGCGKSQTTRHLAAHLCARGLRVGVVRHPMPYGDLARQVVQRFASLADMDAAGCTVEEREEYEPHIAAGGVVHVGVDTARVLAQVEAESDIILWDGGNNDFPFIRPDLLIVLADALRPGHVEGWHPGEAVLRMADIVIVAKANAAPAEDVGRVLEAARRLNPGATLLRAGSRVTLKDAAAVRGRRVLVVEDGPTLTHGGMPWGAGHAAALAAGAAELVDPRAKAAPSIAAVYAAFPHLGPVLPAMGYDTAQLRDLGETIGRSGADVVVSATPADLARLIAPGLPIIRARYDYEELESPGLAAHVDAFLARHAAPERR</sequence>
<dbReference type="InterPro" id="IPR027417">
    <property type="entry name" value="P-loop_NTPase"/>
</dbReference>
<dbReference type="OrthoDB" id="9763469at2"/>
<dbReference type="Proteomes" id="UP000245765">
    <property type="component" value="Unassembled WGS sequence"/>
</dbReference>
<dbReference type="PANTHER" id="PTHR42869">
    <property type="entry name" value="SLL0572 PROTEIN"/>
    <property type="match status" value="1"/>
</dbReference>
<dbReference type="InterPro" id="IPR053199">
    <property type="entry name" value="cDPG_synthetase-like"/>
</dbReference>
<dbReference type="SUPFAM" id="SSF52540">
    <property type="entry name" value="P-loop containing nucleoside triphosphate hydrolases"/>
    <property type="match status" value="1"/>
</dbReference>
<dbReference type="EMBL" id="QGNA01000004">
    <property type="protein sequence ID" value="PWS35960.1"/>
    <property type="molecule type" value="Genomic_DNA"/>
</dbReference>
<evidence type="ECO:0000313" key="1">
    <source>
        <dbReference type="EMBL" id="PWS35960.1"/>
    </source>
</evidence>
<proteinExistence type="predicted"/>
<comment type="caution">
    <text evidence="1">The sequence shown here is derived from an EMBL/GenBank/DDBJ whole genome shotgun (WGS) entry which is preliminary data.</text>
</comment>
<dbReference type="Gene3D" id="3.40.50.300">
    <property type="entry name" value="P-loop containing nucleotide triphosphate hydrolases"/>
    <property type="match status" value="1"/>
</dbReference>
<protein>
    <submittedName>
        <fullName evidence="1">GTPase</fullName>
    </submittedName>
</protein>
<dbReference type="PANTHER" id="PTHR42869:SF1">
    <property type="entry name" value="SLL0572 PROTEIN"/>
    <property type="match status" value="1"/>
</dbReference>
<dbReference type="RefSeq" id="WP_109872326.1">
    <property type="nucleotide sequence ID" value="NZ_QGNA01000004.1"/>
</dbReference>
<reference evidence="2" key="1">
    <citation type="submission" date="2018-05" db="EMBL/GenBank/DDBJ databases">
        <authorList>
            <person name="Du Z."/>
            <person name="Wang X."/>
        </authorList>
    </citation>
    <scope>NUCLEOTIDE SEQUENCE [LARGE SCALE GENOMIC DNA]</scope>
    <source>
        <strain evidence="2">CQN31</strain>
    </source>
</reference>
<accession>A0A317F9Z3</accession>
<keyword evidence="2" id="KW-1185">Reference proteome</keyword>
<organism evidence="1 2">
    <name type="scientific">Falsiroseomonas bella</name>
    <dbReference type="NCBI Taxonomy" id="2184016"/>
    <lineage>
        <taxon>Bacteria</taxon>
        <taxon>Pseudomonadati</taxon>
        <taxon>Pseudomonadota</taxon>
        <taxon>Alphaproteobacteria</taxon>
        <taxon>Acetobacterales</taxon>
        <taxon>Roseomonadaceae</taxon>
        <taxon>Falsiroseomonas</taxon>
    </lineage>
</organism>
<name>A0A317F9Z3_9PROT</name>